<proteinExistence type="inferred from homology"/>
<dbReference type="SUPFAM" id="SSF46785">
    <property type="entry name" value="Winged helix' DNA-binding domain"/>
    <property type="match status" value="1"/>
</dbReference>
<feature type="domain" description="HTH lysR-type" evidence="5">
    <location>
        <begin position="5"/>
        <end position="62"/>
    </location>
</feature>
<dbReference type="GO" id="GO:0000976">
    <property type="term" value="F:transcription cis-regulatory region binding"/>
    <property type="evidence" value="ECO:0007669"/>
    <property type="project" value="TreeGrafter"/>
</dbReference>
<protein>
    <submittedName>
        <fullName evidence="6">LysR family transcriptional regulator</fullName>
    </submittedName>
</protein>
<dbReference type="PATRIC" id="fig|754436.4.peg.1375"/>
<keyword evidence="2" id="KW-0805">Transcription regulation</keyword>
<reference evidence="6 7" key="1">
    <citation type="submission" date="2015-05" db="EMBL/GenBank/DDBJ databases">
        <title>Photobacterium galathea sp. nov.</title>
        <authorList>
            <person name="Machado H."/>
            <person name="Gram L."/>
        </authorList>
    </citation>
    <scope>NUCLEOTIDE SEQUENCE [LARGE SCALE GENOMIC DNA]</scope>
    <source>
        <strain evidence="6 7">DSM 25995</strain>
    </source>
</reference>
<dbReference type="InterPro" id="IPR005119">
    <property type="entry name" value="LysR_subst-bd"/>
</dbReference>
<dbReference type="SUPFAM" id="SSF53850">
    <property type="entry name" value="Periplasmic binding protein-like II"/>
    <property type="match status" value="1"/>
</dbReference>
<evidence type="ECO:0000259" key="5">
    <source>
        <dbReference type="PROSITE" id="PS50931"/>
    </source>
</evidence>
<accession>A0A0J1JJ29</accession>
<evidence type="ECO:0000313" key="7">
    <source>
        <dbReference type="Proteomes" id="UP000036426"/>
    </source>
</evidence>
<name>A0A0J1JJ29_9GAMM</name>
<dbReference type="RefSeq" id="WP_047873471.1">
    <property type="nucleotide sequence ID" value="NZ_BMYC01000001.1"/>
</dbReference>
<dbReference type="AlphaFoldDB" id="A0A0J1JJ29"/>
<dbReference type="OrthoDB" id="5293066at2"/>
<organism evidence="6 7">
    <name type="scientific">Photobacterium aphoticum</name>
    <dbReference type="NCBI Taxonomy" id="754436"/>
    <lineage>
        <taxon>Bacteria</taxon>
        <taxon>Pseudomonadati</taxon>
        <taxon>Pseudomonadota</taxon>
        <taxon>Gammaproteobacteria</taxon>
        <taxon>Vibrionales</taxon>
        <taxon>Vibrionaceae</taxon>
        <taxon>Photobacterium</taxon>
    </lineage>
</organism>
<evidence type="ECO:0000256" key="2">
    <source>
        <dbReference type="ARBA" id="ARBA00023015"/>
    </source>
</evidence>
<dbReference type="InterPro" id="IPR000847">
    <property type="entry name" value="LysR_HTH_N"/>
</dbReference>
<dbReference type="Proteomes" id="UP000036426">
    <property type="component" value="Unassembled WGS sequence"/>
</dbReference>
<dbReference type="InterPro" id="IPR036390">
    <property type="entry name" value="WH_DNA-bd_sf"/>
</dbReference>
<dbReference type="PANTHER" id="PTHR30126">
    <property type="entry name" value="HTH-TYPE TRANSCRIPTIONAL REGULATOR"/>
    <property type="match status" value="1"/>
</dbReference>
<dbReference type="EMBL" id="LDOV01000010">
    <property type="protein sequence ID" value="KLV02017.1"/>
    <property type="molecule type" value="Genomic_DNA"/>
</dbReference>
<evidence type="ECO:0000256" key="4">
    <source>
        <dbReference type="ARBA" id="ARBA00023163"/>
    </source>
</evidence>
<evidence type="ECO:0000256" key="3">
    <source>
        <dbReference type="ARBA" id="ARBA00023125"/>
    </source>
</evidence>
<dbReference type="Gene3D" id="3.40.190.290">
    <property type="match status" value="1"/>
</dbReference>
<keyword evidence="7" id="KW-1185">Reference proteome</keyword>
<dbReference type="GO" id="GO:0003700">
    <property type="term" value="F:DNA-binding transcription factor activity"/>
    <property type="evidence" value="ECO:0007669"/>
    <property type="project" value="InterPro"/>
</dbReference>
<dbReference type="PANTHER" id="PTHR30126:SF22">
    <property type="entry name" value="HTH-TYPE TRANSCRIPTIONAL REGULATOR YHAJ-RELATED"/>
    <property type="match status" value="1"/>
</dbReference>
<comment type="caution">
    <text evidence="6">The sequence shown here is derived from an EMBL/GenBank/DDBJ whole genome shotgun (WGS) entry which is preliminary data.</text>
</comment>
<dbReference type="Pfam" id="PF03466">
    <property type="entry name" value="LysR_substrate"/>
    <property type="match status" value="1"/>
</dbReference>
<gene>
    <name evidence="6" type="ORF">ABT58_06430</name>
</gene>
<dbReference type="PROSITE" id="PS50931">
    <property type="entry name" value="HTH_LYSR"/>
    <property type="match status" value="1"/>
</dbReference>
<evidence type="ECO:0000256" key="1">
    <source>
        <dbReference type="ARBA" id="ARBA00009437"/>
    </source>
</evidence>
<dbReference type="InterPro" id="IPR036388">
    <property type="entry name" value="WH-like_DNA-bd_sf"/>
</dbReference>
<keyword evidence="3" id="KW-0238">DNA-binding</keyword>
<keyword evidence="4" id="KW-0804">Transcription</keyword>
<sequence>MNKLLSFEALLVLDAIERRGSFAAASEELGRAPSSLSYQVQKLEQDLDLVIFDRSGHRAVFTKAGLLLLQRGRALLAAADEMVADASALAHGWELELTIAYDSLITLDRLLPLVDQLAKHSKTKLKLKEEALAGTWEALSHERADIILASSQTLSPQDVKMQPIGMIDVVWVAHPDHPIHNETDPLDPSVRKQYRSIAVADTARSLPPITHNILDDQPLLTLTTMHDKLVALKAGLGVATLPYAYAKEAVEAGELKIIGDKVANEVEIVMAWHRGQMGQAKTWCIKHLPKIWQETMKDTYQPME</sequence>
<dbReference type="Gene3D" id="1.10.10.10">
    <property type="entry name" value="Winged helix-like DNA-binding domain superfamily/Winged helix DNA-binding domain"/>
    <property type="match status" value="1"/>
</dbReference>
<evidence type="ECO:0000313" key="6">
    <source>
        <dbReference type="EMBL" id="KLV02017.1"/>
    </source>
</evidence>
<dbReference type="Pfam" id="PF00126">
    <property type="entry name" value="HTH_1"/>
    <property type="match status" value="1"/>
</dbReference>
<comment type="similarity">
    <text evidence="1">Belongs to the LysR transcriptional regulatory family.</text>
</comment>